<comment type="caution">
    <text evidence="3">The sequence shown here is derived from an EMBL/GenBank/DDBJ whole genome shotgun (WGS) entry which is preliminary data.</text>
</comment>
<reference evidence="3 4" key="1">
    <citation type="submission" date="2018-05" db="EMBL/GenBank/DDBJ databases">
        <title>Genomic Encyclopedia of Type Strains, Phase IV (KMG-IV): sequencing the most valuable type-strain genomes for metagenomic binning, comparative biology and taxonomic classification.</title>
        <authorList>
            <person name="Goeker M."/>
        </authorList>
    </citation>
    <scope>NUCLEOTIDE SEQUENCE [LARGE SCALE GENOMIC DNA]</scope>
    <source>
        <strain evidence="3 4">DSM 566</strain>
    </source>
</reference>
<dbReference type="RefSeq" id="WP_110400161.1">
    <property type="nucleotide sequence ID" value="NZ_QJJS01000005.1"/>
</dbReference>
<evidence type="ECO:0000313" key="4">
    <source>
        <dbReference type="Proteomes" id="UP000247811"/>
    </source>
</evidence>
<keyword evidence="4" id="KW-1185">Reference proteome</keyword>
<dbReference type="AlphaFoldDB" id="A0A318HCK7"/>
<keyword evidence="2" id="KW-0812">Transmembrane</keyword>
<keyword evidence="2" id="KW-0472">Membrane</keyword>
<evidence type="ECO:0000256" key="1">
    <source>
        <dbReference type="SAM" id="MobiDB-lite"/>
    </source>
</evidence>
<gene>
    <name evidence="3" type="ORF">C7444_105110</name>
</gene>
<feature type="transmembrane region" description="Helical" evidence="2">
    <location>
        <begin position="108"/>
        <end position="127"/>
    </location>
</feature>
<name>A0A318HCK7_9BURK</name>
<dbReference type="Proteomes" id="UP000247811">
    <property type="component" value="Unassembled WGS sequence"/>
</dbReference>
<evidence type="ECO:0008006" key="5">
    <source>
        <dbReference type="Google" id="ProtNLM"/>
    </source>
</evidence>
<dbReference type="EMBL" id="QJJS01000005">
    <property type="protein sequence ID" value="PXW97011.1"/>
    <property type="molecule type" value="Genomic_DNA"/>
</dbReference>
<feature type="region of interest" description="Disordered" evidence="1">
    <location>
        <begin position="1"/>
        <end position="32"/>
    </location>
</feature>
<keyword evidence="2" id="KW-1133">Transmembrane helix</keyword>
<protein>
    <recommendedName>
        <fullName evidence="5">ElaB/YqjD/DUF883 family membrane-anchored ribosome-binding protein</fullName>
    </recommendedName>
</protein>
<feature type="compositionally biased region" description="Polar residues" evidence="1">
    <location>
        <begin position="1"/>
        <end position="24"/>
    </location>
</feature>
<evidence type="ECO:0000256" key="2">
    <source>
        <dbReference type="SAM" id="Phobius"/>
    </source>
</evidence>
<proteinExistence type="predicted"/>
<evidence type="ECO:0000313" key="3">
    <source>
        <dbReference type="EMBL" id="PXW97011.1"/>
    </source>
</evidence>
<accession>A0A318HCK7</accession>
<dbReference type="OrthoDB" id="9153200at2"/>
<organism evidence="3 4">
    <name type="scientific">Sphaerotilus hippei</name>
    <dbReference type="NCBI Taxonomy" id="744406"/>
    <lineage>
        <taxon>Bacteria</taxon>
        <taxon>Pseudomonadati</taxon>
        <taxon>Pseudomonadota</taxon>
        <taxon>Betaproteobacteria</taxon>
        <taxon>Burkholderiales</taxon>
        <taxon>Sphaerotilaceae</taxon>
        <taxon>Sphaerotilus</taxon>
    </lineage>
</organism>
<sequence>MLNPIQTPSLQPASTLDSLAQRTTGKAEEVIQSTRRVANDTLDVLQDGVDTLRDTAPGTISRAAAQADELARRSAARVRQAGIDMRHQVAQAGERTADQVRREPLKSVLIAVTAGAALAAVAGWLSARRGPHA</sequence>